<evidence type="ECO:0000313" key="1">
    <source>
        <dbReference type="EMBL" id="KAJ3007668.1"/>
    </source>
</evidence>
<proteinExistence type="predicted"/>
<organism evidence="1 2">
    <name type="scientific">Trametes sanguinea</name>
    <dbReference type="NCBI Taxonomy" id="158606"/>
    <lineage>
        <taxon>Eukaryota</taxon>
        <taxon>Fungi</taxon>
        <taxon>Dikarya</taxon>
        <taxon>Basidiomycota</taxon>
        <taxon>Agaricomycotina</taxon>
        <taxon>Agaricomycetes</taxon>
        <taxon>Polyporales</taxon>
        <taxon>Polyporaceae</taxon>
        <taxon>Trametes</taxon>
    </lineage>
</organism>
<dbReference type="EMBL" id="JANSHE010000724">
    <property type="protein sequence ID" value="KAJ3007668.1"/>
    <property type="molecule type" value="Genomic_DNA"/>
</dbReference>
<evidence type="ECO:0000313" key="2">
    <source>
        <dbReference type="Proteomes" id="UP001144978"/>
    </source>
</evidence>
<dbReference type="Proteomes" id="UP001144978">
    <property type="component" value="Unassembled WGS sequence"/>
</dbReference>
<reference evidence="1" key="1">
    <citation type="submission" date="2022-08" db="EMBL/GenBank/DDBJ databases">
        <title>Genome Sequence of Pycnoporus sanguineus.</title>
        <authorList>
            <person name="Buettner E."/>
        </authorList>
    </citation>
    <scope>NUCLEOTIDE SEQUENCE</scope>
    <source>
        <strain evidence="1">CG-C14</strain>
    </source>
</reference>
<accession>A0ACC1Q3G2</accession>
<name>A0ACC1Q3G2_9APHY</name>
<comment type="caution">
    <text evidence="1">The sequence shown here is derived from an EMBL/GenBank/DDBJ whole genome shotgun (WGS) entry which is preliminary data.</text>
</comment>
<keyword evidence="2" id="KW-1185">Reference proteome</keyword>
<gene>
    <name evidence="1" type="ORF">NUW54_g3456</name>
</gene>
<protein>
    <submittedName>
        <fullName evidence="1">Uncharacterized protein</fullName>
    </submittedName>
</protein>
<sequence length="317" mass="34884">MGSGCRTNSLAKLASDPRNKKILPSKLSTKPAARLVPGTVARGAYRAHKRTTYRTEHNGTDKIQSGVTRQMRRPEEAERGVPFEELRIRNHAPAASRLNQPLEFAIVVSFGRQAVVVSAQAQIRVPRGTERWGGNGERGERGGRASKLLLDTCPAPDLEAHGGLYVLHSHLNHSCAPNASVRHLDQRTALSRITVLARRDIAAGEELTITYVNPELPLEQRRRQLMEWGFGKCMCERCVREEREKKATGGDADNERAEDVDLEAELKAGLGVIFLKSAPPPAATFSTSLQVKLNLIPLFSVPPFAIASFASWLRSKS</sequence>